<gene>
    <name evidence="1" type="ordered locus">PSPPH_2400</name>
</gene>
<dbReference type="KEGG" id="psp:PSPPH_2400"/>
<evidence type="ECO:0000313" key="2">
    <source>
        <dbReference type="Proteomes" id="UP000000551"/>
    </source>
</evidence>
<organism evidence="1 2">
    <name type="scientific">Pseudomonas savastanoi pv. phaseolicola (strain 1448A / Race 6)</name>
    <name type="common">Pseudomonas syringae pv. phaseolicola (strain 1448A / Race 6)</name>
    <dbReference type="NCBI Taxonomy" id="264730"/>
    <lineage>
        <taxon>Bacteria</taxon>
        <taxon>Pseudomonadati</taxon>
        <taxon>Pseudomonadota</taxon>
        <taxon>Gammaproteobacteria</taxon>
        <taxon>Pseudomonadales</taxon>
        <taxon>Pseudomonadaceae</taxon>
        <taxon>Pseudomonas</taxon>
    </lineage>
</organism>
<evidence type="ECO:0000313" key="1">
    <source>
        <dbReference type="EMBL" id="AAZ35089.1"/>
    </source>
</evidence>
<dbReference type="AlphaFoldDB" id="Q48J31"/>
<dbReference type="EMBL" id="CP000058">
    <property type="protein sequence ID" value="AAZ35089.1"/>
    <property type="molecule type" value="Genomic_DNA"/>
</dbReference>
<name>Q48J31_PSE14</name>
<sequence>MLDNTDIYYVRAVLECFGLGVRRQDAGGRVYD</sequence>
<reference evidence="1 2" key="1">
    <citation type="journal article" date="2005" name="J. Bacteriol.">
        <title>Whole-genome sequence analysis of Pseudomonas syringae pv. phaseolicola 1448A reveals divergence among pathovars in genes involved in virulence and transposition.</title>
        <authorList>
            <person name="Joardar V."/>
            <person name="Lindeberg M."/>
            <person name="Jackson R.W."/>
            <person name="Selengut J."/>
            <person name="Dodson R."/>
            <person name="Brinkac L.M."/>
            <person name="Daugherty S.C."/>
            <person name="Deboy R."/>
            <person name="Durkin A.S."/>
            <person name="Giglio M.G."/>
            <person name="Madupu R."/>
            <person name="Nelson W.C."/>
            <person name="Rosovitz M.J."/>
            <person name="Sullivan S."/>
            <person name="Crabtree J."/>
            <person name="Creasy T."/>
            <person name="Davidsen T."/>
            <person name="Haft D.H."/>
            <person name="Zafar N."/>
            <person name="Zhou L."/>
            <person name="Halpin R."/>
            <person name="Holley T."/>
            <person name="Khouri H."/>
            <person name="Feldblyum T."/>
            <person name="White O."/>
            <person name="Fraser C.M."/>
            <person name="Chatterjee A.K."/>
            <person name="Cartinhour S."/>
            <person name="Schneider D.J."/>
            <person name="Mansfield J."/>
            <person name="Collmer A."/>
            <person name="Buell C.R."/>
        </authorList>
    </citation>
    <scope>NUCLEOTIDE SEQUENCE [LARGE SCALE GENOMIC DNA]</scope>
    <source>
        <strain evidence="2">1448A / Race 6</strain>
    </source>
</reference>
<accession>Q48J31</accession>
<dbReference type="Proteomes" id="UP000000551">
    <property type="component" value="Chromosome"/>
</dbReference>
<protein>
    <submittedName>
        <fullName evidence="1">Uncharacterized protein</fullName>
    </submittedName>
</protein>
<dbReference type="HOGENOM" id="CLU_3390862_0_0_6"/>
<proteinExistence type="predicted"/>